<accession>A0A517ZSY8</accession>
<dbReference type="Pfam" id="PF02633">
    <property type="entry name" value="Creatininase"/>
    <property type="match status" value="1"/>
</dbReference>
<organism evidence="6 7">
    <name type="scientific">Symmachiella dynata</name>
    <dbReference type="NCBI Taxonomy" id="2527995"/>
    <lineage>
        <taxon>Bacteria</taxon>
        <taxon>Pseudomonadati</taxon>
        <taxon>Planctomycetota</taxon>
        <taxon>Planctomycetia</taxon>
        <taxon>Planctomycetales</taxon>
        <taxon>Planctomycetaceae</taxon>
        <taxon>Symmachiella</taxon>
    </lineage>
</organism>
<dbReference type="GO" id="GO:0047789">
    <property type="term" value="F:creatininase activity"/>
    <property type="evidence" value="ECO:0007669"/>
    <property type="project" value="UniProtKB-EC"/>
</dbReference>
<proteinExistence type="inferred from homology"/>
<dbReference type="PANTHER" id="PTHR35005">
    <property type="entry name" value="3-DEHYDRO-SCYLLO-INOSOSE HYDROLASE"/>
    <property type="match status" value="1"/>
</dbReference>
<evidence type="ECO:0000256" key="1">
    <source>
        <dbReference type="ARBA" id="ARBA00001947"/>
    </source>
</evidence>
<dbReference type="InterPro" id="IPR024087">
    <property type="entry name" value="Creatininase-like_sf"/>
</dbReference>
<sequence length="261" mass="28525">MRPWILSEVNYGFVKDHHYDVAVLPMGATEPHNLHLPYGTDTLESEVIGGLACEAAFQRGVRVVMLPAIPYGTETNQSAFHLSMNLNPSTLGLVITDLVQSLVNHGVHKIVILNSHGGNEFKPLLRELHGQTPAHLFLCDWFRGISADLQKDIFTEAGDHAGEMETAIGLAYFADLVATDPDTGAIEADDGAVNPTRFDAVNRGWVSITRRWDLLTTNTGSGNPHPATADKGRRLVEGVVERLSGFLVELADSETDQQFPF</sequence>
<dbReference type="Gene3D" id="3.40.50.10310">
    <property type="entry name" value="Creatininase"/>
    <property type="match status" value="1"/>
</dbReference>
<dbReference type="AlphaFoldDB" id="A0A517ZSY8"/>
<dbReference type="KEGG" id="sdyn:Mal52_40640"/>
<keyword evidence="4" id="KW-0862">Zinc</keyword>
<dbReference type="EC" id="3.5.2.10" evidence="6"/>
<protein>
    <submittedName>
        <fullName evidence="6">Creatinine amidohydrolase</fullName>
        <ecNumber evidence="6">3.5.2.10</ecNumber>
    </submittedName>
</protein>
<comment type="similarity">
    <text evidence="5">Belongs to the creatininase superfamily.</text>
</comment>
<evidence type="ECO:0000313" key="7">
    <source>
        <dbReference type="Proteomes" id="UP000319383"/>
    </source>
</evidence>
<gene>
    <name evidence="6" type="primary">crnA_3</name>
    <name evidence="6" type="ORF">Mal52_40640</name>
</gene>
<keyword evidence="2" id="KW-0479">Metal-binding</keyword>
<keyword evidence="7" id="KW-1185">Reference proteome</keyword>
<dbReference type="Proteomes" id="UP000319383">
    <property type="component" value="Chromosome"/>
</dbReference>
<keyword evidence="3 6" id="KW-0378">Hydrolase</keyword>
<dbReference type="GO" id="GO:0046872">
    <property type="term" value="F:metal ion binding"/>
    <property type="evidence" value="ECO:0007669"/>
    <property type="project" value="UniProtKB-KW"/>
</dbReference>
<dbReference type="EMBL" id="CP036276">
    <property type="protein sequence ID" value="QDU45570.1"/>
    <property type="molecule type" value="Genomic_DNA"/>
</dbReference>
<dbReference type="GO" id="GO:0016811">
    <property type="term" value="F:hydrolase activity, acting on carbon-nitrogen (but not peptide) bonds, in linear amides"/>
    <property type="evidence" value="ECO:0007669"/>
    <property type="project" value="TreeGrafter"/>
</dbReference>
<evidence type="ECO:0000256" key="3">
    <source>
        <dbReference type="ARBA" id="ARBA00022801"/>
    </source>
</evidence>
<evidence type="ECO:0000256" key="2">
    <source>
        <dbReference type="ARBA" id="ARBA00022723"/>
    </source>
</evidence>
<evidence type="ECO:0000256" key="5">
    <source>
        <dbReference type="ARBA" id="ARBA00024029"/>
    </source>
</evidence>
<evidence type="ECO:0000256" key="4">
    <source>
        <dbReference type="ARBA" id="ARBA00022833"/>
    </source>
</evidence>
<dbReference type="RefSeq" id="WP_145378054.1">
    <property type="nucleotide sequence ID" value="NZ_CP036276.1"/>
</dbReference>
<dbReference type="InterPro" id="IPR003785">
    <property type="entry name" value="Creatininase/forma_Hydrolase"/>
</dbReference>
<dbReference type="GO" id="GO:0009231">
    <property type="term" value="P:riboflavin biosynthetic process"/>
    <property type="evidence" value="ECO:0007669"/>
    <property type="project" value="TreeGrafter"/>
</dbReference>
<reference evidence="6 7" key="1">
    <citation type="submission" date="2019-02" db="EMBL/GenBank/DDBJ databases">
        <title>Deep-cultivation of Planctomycetes and their phenomic and genomic characterization uncovers novel biology.</title>
        <authorList>
            <person name="Wiegand S."/>
            <person name="Jogler M."/>
            <person name="Boedeker C."/>
            <person name="Pinto D."/>
            <person name="Vollmers J."/>
            <person name="Rivas-Marin E."/>
            <person name="Kohn T."/>
            <person name="Peeters S.H."/>
            <person name="Heuer A."/>
            <person name="Rast P."/>
            <person name="Oberbeckmann S."/>
            <person name="Bunk B."/>
            <person name="Jeske O."/>
            <person name="Meyerdierks A."/>
            <person name="Storesund J.E."/>
            <person name="Kallscheuer N."/>
            <person name="Luecker S."/>
            <person name="Lage O.M."/>
            <person name="Pohl T."/>
            <person name="Merkel B.J."/>
            <person name="Hornburger P."/>
            <person name="Mueller R.-W."/>
            <person name="Bruemmer F."/>
            <person name="Labrenz M."/>
            <person name="Spormann A.M."/>
            <person name="Op den Camp H."/>
            <person name="Overmann J."/>
            <person name="Amann R."/>
            <person name="Jetten M.S.M."/>
            <person name="Mascher T."/>
            <person name="Medema M.H."/>
            <person name="Devos D.P."/>
            <person name="Kaster A.-K."/>
            <person name="Ovreas L."/>
            <person name="Rohde M."/>
            <person name="Galperin M.Y."/>
            <person name="Jogler C."/>
        </authorList>
    </citation>
    <scope>NUCLEOTIDE SEQUENCE [LARGE SCALE GENOMIC DNA]</scope>
    <source>
        <strain evidence="6 7">Mal52</strain>
    </source>
</reference>
<comment type="cofactor">
    <cofactor evidence="1">
        <name>Zn(2+)</name>
        <dbReference type="ChEBI" id="CHEBI:29105"/>
    </cofactor>
</comment>
<name>A0A517ZSY8_9PLAN</name>
<evidence type="ECO:0000313" key="6">
    <source>
        <dbReference type="EMBL" id="QDU45570.1"/>
    </source>
</evidence>
<dbReference type="PANTHER" id="PTHR35005:SF1">
    <property type="entry name" value="2-AMINO-5-FORMYLAMINO-6-RIBOSYLAMINOPYRIMIDIN-4(3H)-ONE 5'-MONOPHOSPHATE DEFORMYLASE"/>
    <property type="match status" value="1"/>
</dbReference>
<dbReference type="SUPFAM" id="SSF102215">
    <property type="entry name" value="Creatininase"/>
    <property type="match status" value="1"/>
</dbReference>